<evidence type="ECO:0000256" key="5">
    <source>
        <dbReference type="ARBA" id="ARBA00023004"/>
    </source>
</evidence>
<keyword evidence="4 8" id="KW-0249">Electron transport</keyword>
<evidence type="ECO:0000313" key="11">
    <source>
        <dbReference type="Proteomes" id="UP000295626"/>
    </source>
</evidence>
<keyword evidence="6 8" id="KW-0411">Iron-sulfur</keyword>
<dbReference type="InterPro" id="IPR051269">
    <property type="entry name" value="Fe-S_cluster_ET"/>
</dbReference>
<evidence type="ECO:0000256" key="6">
    <source>
        <dbReference type="ARBA" id="ARBA00023014"/>
    </source>
</evidence>
<protein>
    <recommendedName>
        <fullName evidence="8">Ferredoxin</fullName>
    </recommendedName>
</protein>
<organism evidence="10 11">
    <name type="scientific">Micromonospora fluostatini</name>
    <dbReference type="NCBI Taxonomy" id="1629071"/>
    <lineage>
        <taxon>Bacteria</taxon>
        <taxon>Bacillati</taxon>
        <taxon>Actinomycetota</taxon>
        <taxon>Actinomycetes</taxon>
        <taxon>Micromonosporales</taxon>
        <taxon>Micromonosporaceae</taxon>
        <taxon>Micromonospora</taxon>
    </lineage>
</organism>
<gene>
    <name evidence="10" type="ORF">E1091_19030</name>
</gene>
<dbReference type="SUPFAM" id="SSF54862">
    <property type="entry name" value="4Fe-4S ferredoxins"/>
    <property type="match status" value="1"/>
</dbReference>
<evidence type="ECO:0000256" key="4">
    <source>
        <dbReference type="ARBA" id="ARBA00022982"/>
    </source>
</evidence>
<proteinExistence type="predicted"/>
<evidence type="ECO:0000256" key="3">
    <source>
        <dbReference type="ARBA" id="ARBA00022723"/>
    </source>
</evidence>
<dbReference type="InterPro" id="IPR017896">
    <property type="entry name" value="4Fe4S_Fe-S-bd"/>
</dbReference>
<keyword evidence="2 8" id="KW-0813">Transport</keyword>
<dbReference type="PANTHER" id="PTHR36923:SF3">
    <property type="entry name" value="FERREDOXIN"/>
    <property type="match status" value="1"/>
</dbReference>
<sequence length="73" mass="7662">MAHRTVTGTTSRVTVDRDACCGAGNCVRTAPEVFDQDDADGLVLLRRAEPPPGSVDAVHRAVELCPSGAIRVT</sequence>
<keyword evidence="3 8" id="KW-0479">Metal-binding</keyword>
<evidence type="ECO:0000256" key="2">
    <source>
        <dbReference type="ARBA" id="ARBA00022448"/>
    </source>
</evidence>
<dbReference type="PROSITE" id="PS51379">
    <property type="entry name" value="4FE4S_FER_2"/>
    <property type="match status" value="1"/>
</dbReference>
<accession>A0ABY2DF32</accession>
<evidence type="ECO:0000259" key="9">
    <source>
        <dbReference type="PROSITE" id="PS51379"/>
    </source>
</evidence>
<comment type="caution">
    <text evidence="10">The sequence shown here is derived from an EMBL/GenBank/DDBJ whole genome shotgun (WGS) entry which is preliminary data.</text>
</comment>
<dbReference type="InterPro" id="IPR001080">
    <property type="entry name" value="3Fe4S_ferredoxin"/>
</dbReference>
<dbReference type="Proteomes" id="UP000295626">
    <property type="component" value="Unassembled WGS sequence"/>
</dbReference>
<dbReference type="EMBL" id="SMKE01001059">
    <property type="protein sequence ID" value="TDB81227.1"/>
    <property type="molecule type" value="Genomic_DNA"/>
</dbReference>
<evidence type="ECO:0000313" key="10">
    <source>
        <dbReference type="EMBL" id="TDB81227.1"/>
    </source>
</evidence>
<reference evidence="10 11" key="1">
    <citation type="submission" date="2019-02" db="EMBL/GenBank/DDBJ databases">
        <title>Draft genome sequences of novel Actinobacteria.</title>
        <authorList>
            <person name="Sahin N."/>
            <person name="Ay H."/>
            <person name="Saygin H."/>
        </authorList>
    </citation>
    <scope>NUCLEOTIDE SEQUENCE [LARGE SCALE GENOMIC DNA]</scope>
    <source>
        <strain evidence="10 11">JCM 30529</strain>
    </source>
</reference>
<name>A0ABY2DF32_9ACTN</name>
<keyword evidence="7" id="KW-0003">3Fe-4S</keyword>
<evidence type="ECO:0000256" key="8">
    <source>
        <dbReference type="RuleBase" id="RU368020"/>
    </source>
</evidence>
<evidence type="ECO:0000256" key="7">
    <source>
        <dbReference type="ARBA" id="ARBA00023291"/>
    </source>
</evidence>
<dbReference type="PRINTS" id="PR00352">
    <property type="entry name" value="3FE4SFRDOXIN"/>
</dbReference>
<comment type="function">
    <text evidence="8">Ferredoxins are iron-sulfur proteins that transfer electrons in a wide variety of metabolic reactions.</text>
</comment>
<dbReference type="Pfam" id="PF13459">
    <property type="entry name" value="Fer4_15"/>
    <property type="match status" value="1"/>
</dbReference>
<comment type="cofactor">
    <cofactor evidence="1">
        <name>[3Fe-4S] cluster</name>
        <dbReference type="ChEBI" id="CHEBI:21137"/>
    </cofactor>
</comment>
<keyword evidence="11" id="KW-1185">Reference proteome</keyword>
<feature type="domain" description="4Fe-4S ferredoxin-type" evidence="9">
    <location>
        <begin position="11"/>
        <end position="39"/>
    </location>
</feature>
<evidence type="ECO:0000256" key="1">
    <source>
        <dbReference type="ARBA" id="ARBA00001927"/>
    </source>
</evidence>
<dbReference type="PANTHER" id="PTHR36923">
    <property type="entry name" value="FERREDOXIN"/>
    <property type="match status" value="1"/>
</dbReference>
<dbReference type="Gene3D" id="3.30.70.20">
    <property type="match status" value="1"/>
</dbReference>
<keyword evidence="5 8" id="KW-0408">Iron</keyword>